<organism evidence="4 5">
    <name type="scientific">Polistes dominula</name>
    <name type="common">European paper wasp</name>
    <name type="synonym">Vespa dominula</name>
    <dbReference type="NCBI Taxonomy" id="743375"/>
    <lineage>
        <taxon>Eukaryota</taxon>
        <taxon>Metazoa</taxon>
        <taxon>Ecdysozoa</taxon>
        <taxon>Arthropoda</taxon>
        <taxon>Hexapoda</taxon>
        <taxon>Insecta</taxon>
        <taxon>Pterygota</taxon>
        <taxon>Neoptera</taxon>
        <taxon>Endopterygota</taxon>
        <taxon>Hymenoptera</taxon>
        <taxon>Apocrita</taxon>
        <taxon>Aculeata</taxon>
        <taxon>Vespoidea</taxon>
        <taxon>Vespidae</taxon>
        <taxon>Polistinae</taxon>
        <taxon>Polistini</taxon>
        <taxon>Polistes</taxon>
    </lineage>
</organism>
<evidence type="ECO:0000256" key="1">
    <source>
        <dbReference type="ARBA" id="ARBA00001968"/>
    </source>
</evidence>
<accession>A0ABM1IH51</accession>
<name>A0ABM1IH51_POLDO</name>
<evidence type="ECO:0000313" key="4">
    <source>
        <dbReference type="Proteomes" id="UP000694924"/>
    </source>
</evidence>
<evidence type="ECO:0000313" key="5">
    <source>
        <dbReference type="RefSeq" id="XP_015179538.1"/>
    </source>
</evidence>
<keyword evidence="2" id="KW-0479">Metal-binding</keyword>
<dbReference type="PANTHER" id="PTHR23080">
    <property type="entry name" value="THAP DOMAIN PROTEIN"/>
    <property type="match status" value="1"/>
</dbReference>
<dbReference type="RefSeq" id="XP_015179538.1">
    <property type="nucleotide sequence ID" value="XM_015324052.1"/>
</dbReference>
<protein>
    <submittedName>
        <fullName evidence="5">Uncharacterized protein LOC107068050</fullName>
    </submittedName>
</protein>
<dbReference type="Pfam" id="PF13359">
    <property type="entry name" value="DDE_Tnp_4"/>
    <property type="match status" value="1"/>
</dbReference>
<gene>
    <name evidence="5" type="primary">LOC107068050</name>
</gene>
<keyword evidence="4" id="KW-1185">Reference proteome</keyword>
<dbReference type="InterPro" id="IPR027806">
    <property type="entry name" value="HARBI1_dom"/>
</dbReference>
<dbReference type="PANTHER" id="PTHR23080:SF141">
    <property type="entry name" value="TRANSPOSASE HELIX-TURN-HELIX DOMAIN-CONTAINING PROTEIN"/>
    <property type="match status" value="1"/>
</dbReference>
<evidence type="ECO:0000256" key="2">
    <source>
        <dbReference type="ARBA" id="ARBA00022723"/>
    </source>
</evidence>
<proteinExistence type="predicted"/>
<dbReference type="Proteomes" id="UP000694924">
    <property type="component" value="Unplaced"/>
</dbReference>
<dbReference type="GeneID" id="107068050"/>
<sequence>MFPSKKTLSETLPKTLKFFKNITVIIDYTEFQCQSPSNFEHQGNLYSSYKARTTYKALIGCTPNGGVCFVSDLFEGSISDHEIFIKSNICDFLEPGDLVLADREFTVHDIVELKQAYLNIPPFLNGRKRLSPQEEMETKLMAKQRIYIEHVIGRIKQFRFLQKVLPLSVRSLMSQSLFVCACLVNFQSPIVID</sequence>
<evidence type="ECO:0000259" key="3">
    <source>
        <dbReference type="Pfam" id="PF13359"/>
    </source>
</evidence>
<comment type="cofactor">
    <cofactor evidence="1">
        <name>a divalent metal cation</name>
        <dbReference type="ChEBI" id="CHEBI:60240"/>
    </cofactor>
</comment>
<feature type="domain" description="DDE Tnp4" evidence="3">
    <location>
        <begin position="26"/>
        <end position="185"/>
    </location>
</feature>
<reference evidence="5" key="1">
    <citation type="submission" date="2025-08" db="UniProtKB">
        <authorList>
            <consortium name="RefSeq"/>
        </authorList>
    </citation>
    <scope>IDENTIFICATION</scope>
    <source>
        <tissue evidence="5">Whole body</tissue>
    </source>
</reference>